<dbReference type="InterPro" id="IPR003783">
    <property type="entry name" value="Regulatory_RecX"/>
</dbReference>
<dbReference type="Pfam" id="PF02631">
    <property type="entry name" value="RecX_HTH2"/>
    <property type="match status" value="1"/>
</dbReference>
<dbReference type="GO" id="GO:0006282">
    <property type="term" value="P:regulation of DNA repair"/>
    <property type="evidence" value="ECO:0007669"/>
    <property type="project" value="UniProtKB-UniRule"/>
</dbReference>
<feature type="domain" description="RecX first three-helical" evidence="8">
    <location>
        <begin position="62"/>
        <end position="82"/>
    </location>
</feature>
<dbReference type="AlphaFoldDB" id="A0A1G1VUD1"/>
<dbReference type="Pfam" id="PF21982">
    <property type="entry name" value="RecX_HTH1"/>
    <property type="match status" value="1"/>
</dbReference>
<sequence length="210" mass="24676">MPRITKLKAQRNPNYVNIFVDGHFETSLDLVVVTKLGLKVGTDVSGPLLTKLKKESESAKLFNRALHFLSFRPRSAKEVRDHFQRFWKRVSETPERTKIINELITKLKEKNLLNDHDFAVWWVDQRREFRQKSKRAIASELRRKGIEEEIIQEVLSETSDVENVRLIAEKKVKSLRQENRTKARLKLGNFLGRRGFNWETIRAVVDELLP</sequence>
<comment type="similarity">
    <text evidence="2 5">Belongs to the RecX family.</text>
</comment>
<evidence type="ECO:0000259" key="6">
    <source>
        <dbReference type="Pfam" id="PF02631"/>
    </source>
</evidence>
<comment type="caution">
    <text evidence="9">The sequence shown here is derived from an EMBL/GenBank/DDBJ whole genome shotgun (WGS) entry which is preliminary data.</text>
</comment>
<evidence type="ECO:0000313" key="9">
    <source>
        <dbReference type="EMBL" id="OGY18817.1"/>
    </source>
</evidence>
<evidence type="ECO:0000256" key="4">
    <source>
        <dbReference type="ARBA" id="ARBA00022490"/>
    </source>
</evidence>
<comment type="subcellular location">
    <subcellularLocation>
        <location evidence="1 5">Cytoplasm</location>
    </subcellularLocation>
</comment>
<feature type="domain" description="RecX third three-helical" evidence="7">
    <location>
        <begin position="160"/>
        <end position="205"/>
    </location>
</feature>
<evidence type="ECO:0000256" key="5">
    <source>
        <dbReference type="HAMAP-Rule" id="MF_01114"/>
    </source>
</evidence>
<dbReference type="GO" id="GO:0005737">
    <property type="term" value="C:cytoplasm"/>
    <property type="evidence" value="ECO:0007669"/>
    <property type="project" value="UniProtKB-SubCell"/>
</dbReference>
<reference evidence="9 10" key="1">
    <citation type="journal article" date="2016" name="Nat. Commun.">
        <title>Thousands of microbial genomes shed light on interconnected biogeochemical processes in an aquifer system.</title>
        <authorList>
            <person name="Anantharaman K."/>
            <person name="Brown C.T."/>
            <person name="Hug L.A."/>
            <person name="Sharon I."/>
            <person name="Castelle C.J."/>
            <person name="Probst A.J."/>
            <person name="Thomas B.C."/>
            <person name="Singh A."/>
            <person name="Wilkins M.J."/>
            <person name="Karaoz U."/>
            <person name="Brodie E.L."/>
            <person name="Williams K.H."/>
            <person name="Hubbard S.S."/>
            <person name="Banfield J.F."/>
        </authorList>
    </citation>
    <scope>NUCLEOTIDE SEQUENCE [LARGE SCALE GENOMIC DNA]</scope>
</reference>
<proteinExistence type="inferred from homology"/>
<dbReference type="HAMAP" id="MF_01114">
    <property type="entry name" value="RecX"/>
    <property type="match status" value="1"/>
</dbReference>
<dbReference type="InterPro" id="IPR053925">
    <property type="entry name" value="RecX_HTH_3rd"/>
</dbReference>
<protein>
    <recommendedName>
        <fullName evidence="3 5">Regulatory protein RecX</fullName>
    </recommendedName>
</protein>
<accession>A0A1G1VUD1</accession>
<evidence type="ECO:0000256" key="3">
    <source>
        <dbReference type="ARBA" id="ARBA00018111"/>
    </source>
</evidence>
<dbReference type="InterPro" id="IPR036388">
    <property type="entry name" value="WH-like_DNA-bd_sf"/>
</dbReference>
<organism evidence="9 10">
    <name type="scientific">Candidatus Chisholmbacteria bacterium RIFCSPHIGHO2_01_FULL_52_32</name>
    <dbReference type="NCBI Taxonomy" id="1797591"/>
    <lineage>
        <taxon>Bacteria</taxon>
        <taxon>Candidatus Chisholmiibacteriota</taxon>
    </lineage>
</organism>
<keyword evidence="4 5" id="KW-0963">Cytoplasm</keyword>
<dbReference type="Proteomes" id="UP000179233">
    <property type="component" value="Unassembled WGS sequence"/>
</dbReference>
<dbReference type="PANTHER" id="PTHR33602">
    <property type="entry name" value="REGULATORY PROTEIN RECX FAMILY PROTEIN"/>
    <property type="match status" value="1"/>
</dbReference>
<dbReference type="EMBL" id="MHCJ01000003">
    <property type="protein sequence ID" value="OGY18817.1"/>
    <property type="molecule type" value="Genomic_DNA"/>
</dbReference>
<gene>
    <name evidence="5" type="primary">recX</name>
    <name evidence="9" type="ORF">A2786_04970</name>
</gene>
<dbReference type="PANTHER" id="PTHR33602:SF1">
    <property type="entry name" value="REGULATORY PROTEIN RECX FAMILY PROTEIN"/>
    <property type="match status" value="1"/>
</dbReference>
<dbReference type="InterPro" id="IPR053926">
    <property type="entry name" value="RecX_HTH_1st"/>
</dbReference>
<name>A0A1G1VUD1_9BACT</name>
<dbReference type="Gene3D" id="1.10.10.10">
    <property type="entry name" value="Winged helix-like DNA-binding domain superfamily/Winged helix DNA-binding domain"/>
    <property type="match status" value="3"/>
</dbReference>
<evidence type="ECO:0000313" key="10">
    <source>
        <dbReference type="Proteomes" id="UP000179233"/>
    </source>
</evidence>
<feature type="domain" description="RecX second three-helical" evidence="6">
    <location>
        <begin position="114"/>
        <end position="155"/>
    </location>
</feature>
<dbReference type="Pfam" id="PF21981">
    <property type="entry name" value="RecX_HTH3"/>
    <property type="match status" value="1"/>
</dbReference>
<evidence type="ECO:0000259" key="8">
    <source>
        <dbReference type="Pfam" id="PF21982"/>
    </source>
</evidence>
<evidence type="ECO:0000256" key="2">
    <source>
        <dbReference type="ARBA" id="ARBA00009695"/>
    </source>
</evidence>
<dbReference type="InterPro" id="IPR053924">
    <property type="entry name" value="RecX_HTH_2nd"/>
</dbReference>
<comment type="function">
    <text evidence="5">Modulates RecA activity.</text>
</comment>
<evidence type="ECO:0000256" key="1">
    <source>
        <dbReference type="ARBA" id="ARBA00004496"/>
    </source>
</evidence>
<evidence type="ECO:0000259" key="7">
    <source>
        <dbReference type="Pfam" id="PF21981"/>
    </source>
</evidence>